<evidence type="ECO:0000256" key="7">
    <source>
        <dbReference type="SAM" id="Phobius"/>
    </source>
</evidence>
<dbReference type="Gene3D" id="3.30.565.10">
    <property type="entry name" value="Histidine kinase-like ATPase, C-terminal domain"/>
    <property type="match status" value="1"/>
</dbReference>
<evidence type="ECO:0000256" key="3">
    <source>
        <dbReference type="ARBA" id="ARBA00022553"/>
    </source>
</evidence>
<dbReference type="CDD" id="cd00075">
    <property type="entry name" value="HATPase"/>
    <property type="match status" value="1"/>
</dbReference>
<dbReference type="InterPro" id="IPR005467">
    <property type="entry name" value="His_kinase_dom"/>
</dbReference>
<dbReference type="PANTHER" id="PTHR45453">
    <property type="entry name" value="PHOSPHATE REGULON SENSOR PROTEIN PHOR"/>
    <property type="match status" value="1"/>
</dbReference>
<dbReference type="GO" id="GO:0004721">
    <property type="term" value="F:phosphoprotein phosphatase activity"/>
    <property type="evidence" value="ECO:0007669"/>
    <property type="project" value="TreeGrafter"/>
</dbReference>
<accession>A0A855X2J9</accession>
<dbReference type="SMART" id="SM00388">
    <property type="entry name" value="HisKA"/>
    <property type="match status" value="1"/>
</dbReference>
<organism evidence="9 10">
    <name type="scientific">candidate division GN15 bacterium</name>
    <dbReference type="NCBI Taxonomy" id="2072418"/>
    <lineage>
        <taxon>Bacteria</taxon>
        <taxon>candidate division GN15</taxon>
    </lineage>
</organism>
<name>A0A855X2J9_9BACT</name>
<evidence type="ECO:0000256" key="5">
    <source>
        <dbReference type="ARBA" id="ARBA00022777"/>
    </source>
</evidence>
<keyword evidence="4" id="KW-0808">Transferase</keyword>
<dbReference type="Gene3D" id="1.10.287.130">
    <property type="match status" value="1"/>
</dbReference>
<dbReference type="InterPro" id="IPR004358">
    <property type="entry name" value="Sig_transdc_His_kin-like_C"/>
</dbReference>
<feature type="domain" description="Histidine kinase" evidence="8">
    <location>
        <begin position="348"/>
        <end position="567"/>
    </location>
</feature>
<dbReference type="PROSITE" id="PS50109">
    <property type="entry name" value="HIS_KIN"/>
    <property type="match status" value="1"/>
</dbReference>
<keyword evidence="7" id="KW-0472">Membrane</keyword>
<dbReference type="InterPro" id="IPR050351">
    <property type="entry name" value="BphY/WalK/GraS-like"/>
</dbReference>
<dbReference type="EC" id="2.7.13.3" evidence="2"/>
<keyword evidence="5" id="KW-0418">Kinase</keyword>
<evidence type="ECO:0000256" key="6">
    <source>
        <dbReference type="ARBA" id="ARBA00023012"/>
    </source>
</evidence>
<evidence type="ECO:0000259" key="8">
    <source>
        <dbReference type="PROSITE" id="PS50109"/>
    </source>
</evidence>
<evidence type="ECO:0000256" key="4">
    <source>
        <dbReference type="ARBA" id="ARBA00022679"/>
    </source>
</evidence>
<evidence type="ECO:0000313" key="9">
    <source>
        <dbReference type="EMBL" id="PWB74223.1"/>
    </source>
</evidence>
<dbReference type="InterPro" id="IPR003661">
    <property type="entry name" value="HisK_dim/P_dom"/>
</dbReference>
<comment type="caution">
    <text evidence="9">The sequence shown here is derived from an EMBL/GenBank/DDBJ whole genome shotgun (WGS) entry which is preliminary data.</text>
</comment>
<keyword evidence="7" id="KW-1133">Transmembrane helix</keyword>
<proteinExistence type="predicted"/>
<dbReference type="SUPFAM" id="SSF47384">
    <property type="entry name" value="Homodimeric domain of signal transducing histidine kinase"/>
    <property type="match status" value="1"/>
</dbReference>
<feature type="transmembrane region" description="Helical" evidence="7">
    <location>
        <begin position="310"/>
        <end position="332"/>
    </location>
</feature>
<dbReference type="GO" id="GO:0016036">
    <property type="term" value="P:cellular response to phosphate starvation"/>
    <property type="evidence" value="ECO:0007669"/>
    <property type="project" value="TreeGrafter"/>
</dbReference>
<dbReference type="Pfam" id="PF00512">
    <property type="entry name" value="HisKA"/>
    <property type="match status" value="1"/>
</dbReference>
<comment type="catalytic activity">
    <reaction evidence="1">
        <text>ATP + protein L-histidine = ADP + protein N-phospho-L-histidine.</text>
        <dbReference type="EC" id="2.7.13.3"/>
    </reaction>
</comment>
<dbReference type="EMBL" id="PQAP01000037">
    <property type="protein sequence ID" value="PWB74223.1"/>
    <property type="molecule type" value="Genomic_DNA"/>
</dbReference>
<dbReference type="InterPro" id="IPR036890">
    <property type="entry name" value="HATPase_C_sf"/>
</dbReference>
<keyword evidence="7" id="KW-0812">Transmembrane</keyword>
<keyword evidence="3" id="KW-0597">Phosphoprotein</keyword>
<dbReference type="PRINTS" id="PR00344">
    <property type="entry name" value="BCTRLSENSOR"/>
</dbReference>
<dbReference type="GO" id="GO:0005886">
    <property type="term" value="C:plasma membrane"/>
    <property type="evidence" value="ECO:0007669"/>
    <property type="project" value="TreeGrafter"/>
</dbReference>
<dbReference type="CDD" id="cd00082">
    <property type="entry name" value="HisKA"/>
    <property type="match status" value="1"/>
</dbReference>
<reference evidence="9 10" key="1">
    <citation type="journal article" date="2018" name="ISME J.">
        <title>A methanotrophic archaeon couples anaerobic oxidation of methane to Fe(III) reduction.</title>
        <authorList>
            <person name="Cai C."/>
            <person name="Leu A.O."/>
            <person name="Xie G.J."/>
            <person name="Guo J."/>
            <person name="Feng Y."/>
            <person name="Zhao J.X."/>
            <person name="Tyson G.W."/>
            <person name="Yuan Z."/>
            <person name="Hu S."/>
        </authorList>
    </citation>
    <scope>NUCLEOTIDE SEQUENCE [LARGE SCALE GENOMIC DNA]</scope>
    <source>
        <strain evidence="9">FeB_12</strain>
    </source>
</reference>
<dbReference type="InterPro" id="IPR003594">
    <property type="entry name" value="HATPase_dom"/>
</dbReference>
<dbReference type="AlphaFoldDB" id="A0A855X2J9"/>
<dbReference type="FunFam" id="3.30.565.10:FF:000006">
    <property type="entry name" value="Sensor histidine kinase WalK"/>
    <property type="match status" value="1"/>
</dbReference>
<dbReference type="InterPro" id="IPR036097">
    <property type="entry name" value="HisK_dim/P_sf"/>
</dbReference>
<keyword evidence="6" id="KW-0902">Two-component regulatory system</keyword>
<sequence length="573" mass="63271">MTLSKKRVRLVVALIVTALAGLLFVQTILIRTAWDAKEQAFRRSVFAALDLAVKKLEAGEAMAESIKTMGMPHMPWQAGVNVVTTSRVDSTIDDRSARLVRSVCDSSIIVPVRIQGDSLFYTVASPQHVMISMFDPDSGLSRTVVDTFREPGRYGFKIERGNSRASGYMFRYESDTSVFLFRAGVTPQTNAVVSIVDPDQQKRALVQRVLTQMLTVELKPVEQRIDSVELDSAVGQALKAQGINLGYAYGVYPVRADNLSLAAPGALAPQLMNSEYRTRLFPQDLLSRPSDLVLYFPGRQAYLWKQMGPMLAAVGLFMLVIVFCFAYAIRVISRQRQFTTRMTDFINNMTHEFKTPIATVALASEAISRADVVAEPERLSRFNRMIQDETTRMRTQVDKILQMAVLEEGDYDLNLTEVDVHAIIAKAVENTALHVHARGGSITTDLKAERPVILGDRVHLTNIVHNLLDNANKYSPAQPTITVSTRNVADGIEVSIKDKGVGIAASDQKAIFDKYYRVSNGNVHDVKGFGLGLSYVKLMVTAHGGRIDLESAPGEGTDIRIVLPFDGPKESGK</sequence>
<evidence type="ECO:0000256" key="1">
    <source>
        <dbReference type="ARBA" id="ARBA00000085"/>
    </source>
</evidence>
<dbReference type="PANTHER" id="PTHR45453:SF1">
    <property type="entry name" value="PHOSPHATE REGULON SENSOR PROTEIN PHOR"/>
    <property type="match status" value="1"/>
</dbReference>
<evidence type="ECO:0000256" key="2">
    <source>
        <dbReference type="ARBA" id="ARBA00012438"/>
    </source>
</evidence>
<dbReference type="SUPFAM" id="SSF55874">
    <property type="entry name" value="ATPase domain of HSP90 chaperone/DNA topoisomerase II/histidine kinase"/>
    <property type="match status" value="1"/>
</dbReference>
<evidence type="ECO:0000313" key="10">
    <source>
        <dbReference type="Proteomes" id="UP000250918"/>
    </source>
</evidence>
<dbReference type="GO" id="GO:0000155">
    <property type="term" value="F:phosphorelay sensor kinase activity"/>
    <property type="evidence" value="ECO:0007669"/>
    <property type="project" value="InterPro"/>
</dbReference>
<dbReference type="Pfam" id="PF02518">
    <property type="entry name" value="HATPase_c"/>
    <property type="match status" value="1"/>
</dbReference>
<dbReference type="Proteomes" id="UP000250918">
    <property type="component" value="Unassembled WGS sequence"/>
</dbReference>
<protein>
    <recommendedName>
        <fullName evidence="2">histidine kinase</fullName>
        <ecNumber evidence="2">2.7.13.3</ecNumber>
    </recommendedName>
</protein>
<dbReference type="SMART" id="SM00387">
    <property type="entry name" value="HATPase_c"/>
    <property type="match status" value="1"/>
</dbReference>
<gene>
    <name evidence="9" type="ORF">C3F09_04225</name>
</gene>